<keyword evidence="2" id="KW-0805">Transcription regulation</keyword>
<dbReference type="Proteomes" id="UP001321804">
    <property type="component" value="Chromosome"/>
</dbReference>
<evidence type="ECO:0000313" key="8">
    <source>
        <dbReference type="Proteomes" id="UP001321804"/>
    </source>
</evidence>
<dbReference type="PANTHER" id="PTHR43133">
    <property type="entry name" value="RNA POLYMERASE ECF-TYPE SIGMA FACTO"/>
    <property type="match status" value="1"/>
</dbReference>
<dbReference type="AlphaFoldDB" id="A0AAU9D3L3"/>
<dbReference type="Gene3D" id="1.10.10.10">
    <property type="entry name" value="Winged helix-like DNA-binding domain superfamily/Winged helix DNA-binding domain"/>
    <property type="match status" value="1"/>
</dbReference>
<dbReference type="NCBIfam" id="TIGR02937">
    <property type="entry name" value="sigma70-ECF"/>
    <property type="match status" value="1"/>
</dbReference>
<sequence length="181" mass="21232">MDDQQIASAVKNKDEAVFDDVVNQYSKLLWVIAFSIIGKQTSESDVEELVSDVFWRFWQYPEKYDPSRGSLKNYLSLLTRSMAINKLQVKHDPIESDQDFILENLPDHTETNQTFWHLLFTAIESLSEPTKRICFERFFLELKPAAISENLELNVTEINNRLYQGKKKLKPILQKLMEEEL</sequence>
<dbReference type="InterPro" id="IPR039425">
    <property type="entry name" value="RNA_pol_sigma-70-like"/>
</dbReference>
<reference evidence="7 8" key="1">
    <citation type="journal article" date="2023" name="Microbiol. Spectr.">
        <title>Symbiosis of Carpenter Bees with Uncharacterized Lactic Acid Bacteria Showing NAD Auxotrophy.</title>
        <authorList>
            <person name="Kawasaki S."/>
            <person name="Ozawa K."/>
            <person name="Mori T."/>
            <person name="Yamamoto A."/>
            <person name="Ito M."/>
            <person name="Ohkuma M."/>
            <person name="Sakamoto M."/>
            <person name="Matsutani M."/>
        </authorList>
    </citation>
    <scope>NUCLEOTIDE SEQUENCE [LARGE SCALE GENOMIC DNA]</scope>
    <source>
        <strain evidence="7 8">KimC2</strain>
    </source>
</reference>
<dbReference type="InterPro" id="IPR014284">
    <property type="entry name" value="RNA_pol_sigma-70_dom"/>
</dbReference>
<dbReference type="InterPro" id="IPR036388">
    <property type="entry name" value="WH-like_DNA-bd_sf"/>
</dbReference>
<dbReference type="Gene3D" id="1.10.1740.10">
    <property type="match status" value="1"/>
</dbReference>
<proteinExistence type="inferred from homology"/>
<dbReference type="GO" id="GO:0016987">
    <property type="term" value="F:sigma factor activity"/>
    <property type="evidence" value="ECO:0007669"/>
    <property type="project" value="UniProtKB-KW"/>
</dbReference>
<dbReference type="InterPro" id="IPR013325">
    <property type="entry name" value="RNA_pol_sigma_r2"/>
</dbReference>
<dbReference type="KEGG" id="xak:KIMC2_16930"/>
<evidence type="ECO:0000259" key="6">
    <source>
        <dbReference type="Pfam" id="PF04542"/>
    </source>
</evidence>
<evidence type="ECO:0000256" key="2">
    <source>
        <dbReference type="ARBA" id="ARBA00023015"/>
    </source>
</evidence>
<dbReference type="InterPro" id="IPR013324">
    <property type="entry name" value="RNA_pol_sigma_r3/r4-like"/>
</dbReference>
<comment type="similarity">
    <text evidence="1">Belongs to the sigma-70 factor family. ECF subfamily.</text>
</comment>
<keyword evidence="3" id="KW-0731">Sigma factor</keyword>
<evidence type="ECO:0000256" key="3">
    <source>
        <dbReference type="ARBA" id="ARBA00023082"/>
    </source>
</evidence>
<keyword evidence="5" id="KW-0804">Transcription</keyword>
<keyword evidence="8" id="KW-1185">Reference proteome</keyword>
<feature type="domain" description="RNA polymerase sigma-70 region 2" evidence="6">
    <location>
        <begin position="22"/>
        <end position="87"/>
    </location>
</feature>
<evidence type="ECO:0000256" key="5">
    <source>
        <dbReference type="ARBA" id="ARBA00023163"/>
    </source>
</evidence>
<dbReference type="InterPro" id="IPR007627">
    <property type="entry name" value="RNA_pol_sigma70_r2"/>
</dbReference>
<dbReference type="GO" id="GO:0003677">
    <property type="term" value="F:DNA binding"/>
    <property type="evidence" value="ECO:0007669"/>
    <property type="project" value="UniProtKB-KW"/>
</dbReference>
<dbReference type="RefSeq" id="WP_317695935.1">
    <property type="nucleotide sequence ID" value="NZ_AP026801.1"/>
</dbReference>
<evidence type="ECO:0000313" key="7">
    <source>
        <dbReference type="EMBL" id="BDR57131.1"/>
    </source>
</evidence>
<protein>
    <submittedName>
        <fullName evidence="7">RNA polymerase sigma factor</fullName>
    </submittedName>
</protein>
<dbReference type="PANTHER" id="PTHR43133:SF8">
    <property type="entry name" value="RNA POLYMERASE SIGMA FACTOR HI_1459-RELATED"/>
    <property type="match status" value="1"/>
</dbReference>
<dbReference type="EMBL" id="AP026801">
    <property type="protein sequence ID" value="BDR57131.1"/>
    <property type="molecule type" value="Genomic_DNA"/>
</dbReference>
<dbReference type="GO" id="GO:0006352">
    <property type="term" value="P:DNA-templated transcription initiation"/>
    <property type="evidence" value="ECO:0007669"/>
    <property type="project" value="InterPro"/>
</dbReference>
<name>A0AAU9D3L3_9LACO</name>
<gene>
    <name evidence="7" type="ORF">KIMC2_16930</name>
</gene>
<evidence type="ECO:0000256" key="1">
    <source>
        <dbReference type="ARBA" id="ARBA00010641"/>
    </source>
</evidence>
<accession>A0AAU9D3L3</accession>
<organism evidence="7 8">
    <name type="scientific">Xylocopilactobacillus apis</name>
    <dbReference type="NCBI Taxonomy" id="2932183"/>
    <lineage>
        <taxon>Bacteria</taxon>
        <taxon>Bacillati</taxon>
        <taxon>Bacillota</taxon>
        <taxon>Bacilli</taxon>
        <taxon>Lactobacillales</taxon>
        <taxon>Lactobacillaceae</taxon>
        <taxon>Xylocopilactobacillus</taxon>
    </lineage>
</organism>
<keyword evidence="4" id="KW-0238">DNA-binding</keyword>
<evidence type="ECO:0000256" key="4">
    <source>
        <dbReference type="ARBA" id="ARBA00023125"/>
    </source>
</evidence>
<dbReference type="SUPFAM" id="SSF88946">
    <property type="entry name" value="Sigma2 domain of RNA polymerase sigma factors"/>
    <property type="match status" value="1"/>
</dbReference>
<dbReference type="Pfam" id="PF04542">
    <property type="entry name" value="Sigma70_r2"/>
    <property type="match status" value="1"/>
</dbReference>
<dbReference type="SUPFAM" id="SSF88659">
    <property type="entry name" value="Sigma3 and sigma4 domains of RNA polymerase sigma factors"/>
    <property type="match status" value="1"/>
</dbReference>